<feature type="region of interest" description="Disordered" evidence="6">
    <location>
        <begin position="232"/>
        <end position="334"/>
    </location>
</feature>
<feature type="compositionally biased region" description="Basic and acidic residues" evidence="6">
    <location>
        <begin position="232"/>
        <end position="244"/>
    </location>
</feature>
<dbReference type="Proteomes" id="UP000041254">
    <property type="component" value="Unassembled WGS sequence"/>
</dbReference>
<evidence type="ECO:0000256" key="4">
    <source>
        <dbReference type="ARBA" id="ARBA00022989"/>
    </source>
</evidence>
<name>A0A0G4GXC7_VITBC</name>
<feature type="chain" id="PRO_5005190645" description="GDT1 family protein" evidence="8">
    <location>
        <begin position="49"/>
        <end position="434"/>
    </location>
</feature>
<dbReference type="InParanoid" id="A0A0G4GXC7"/>
<keyword evidence="3 7" id="KW-0812">Transmembrane</keyword>
<reference evidence="9 10" key="1">
    <citation type="submission" date="2014-11" db="EMBL/GenBank/DDBJ databases">
        <authorList>
            <person name="Zhu J."/>
            <person name="Qi W."/>
            <person name="Song R."/>
        </authorList>
    </citation>
    <scope>NUCLEOTIDE SEQUENCE [LARGE SCALE GENOMIC DNA]</scope>
</reference>
<evidence type="ECO:0000256" key="2">
    <source>
        <dbReference type="ARBA" id="ARBA00009190"/>
    </source>
</evidence>
<feature type="signal peptide" evidence="8">
    <location>
        <begin position="1"/>
        <end position="48"/>
    </location>
</feature>
<accession>A0A0G4GXC7</accession>
<dbReference type="OrthoDB" id="447229at2759"/>
<proteinExistence type="inferred from homology"/>
<sequence length="434" mass="45945">MTVLSAKLAGESTSMTSSAVPICKRSRKPVLILLLSLLLAALLSLVDGQVHLASSVEGTEAATEREDAASAAEGEEMLRRASSQLREETDSEMATRHVNIAVGGTNGTWEGASGRGSSASSVEKFFGVKAGGFWAAFIASLSLIIVSELGDKTFFIAAIMSMKHSHLIVWMGAMTALGGMTVLSAAMGYTLPNLLSRTYTHYASIVLFLFFGVRLLREGLLMEDGGASEEIREVEAELSKKTDDDTNTNSNTSNHGNINGNNGSLNGLGPHHPNPNPTRDQAEVELTRYPAGTQSRSSSIPDVEYTGGQSPLTAPPSTDDMSSPGKKFFHGHHHGRKRRGNVIRMLINHVFWQACSLTFLAEWGDRSQIATIALAAAKDPIGVTVGGCLGHGLCTGVAVVGGKMLASSISEKMVALAGGFLFLVFAGLSLFFDI</sequence>
<dbReference type="PANTHER" id="PTHR12608">
    <property type="entry name" value="TRANSMEMBRANE PROTEIN HTP-1 RELATED"/>
    <property type="match status" value="1"/>
</dbReference>
<feature type="transmembrane region" description="Helical" evidence="7">
    <location>
        <begin position="381"/>
        <end position="401"/>
    </location>
</feature>
<dbReference type="GO" id="GO:0032468">
    <property type="term" value="P:Golgi calcium ion homeostasis"/>
    <property type="evidence" value="ECO:0007669"/>
    <property type="project" value="TreeGrafter"/>
</dbReference>
<dbReference type="GO" id="GO:0032472">
    <property type="term" value="P:Golgi calcium ion transport"/>
    <property type="evidence" value="ECO:0007669"/>
    <property type="project" value="TreeGrafter"/>
</dbReference>
<evidence type="ECO:0008006" key="11">
    <source>
        <dbReference type="Google" id="ProtNLM"/>
    </source>
</evidence>
<keyword evidence="8" id="KW-0732">Signal</keyword>
<keyword evidence="4 7" id="KW-1133">Transmembrane helix</keyword>
<dbReference type="GO" id="GO:0015085">
    <property type="term" value="F:calcium ion transmembrane transporter activity"/>
    <property type="evidence" value="ECO:0007669"/>
    <property type="project" value="TreeGrafter"/>
</dbReference>
<comment type="subcellular location">
    <subcellularLocation>
        <location evidence="1">Membrane</location>
        <topology evidence="1">Multi-pass membrane protein</topology>
    </subcellularLocation>
</comment>
<evidence type="ECO:0000313" key="9">
    <source>
        <dbReference type="EMBL" id="CEM35635.1"/>
    </source>
</evidence>
<feature type="transmembrane region" description="Helical" evidence="7">
    <location>
        <begin position="199"/>
        <end position="216"/>
    </location>
</feature>
<dbReference type="EMBL" id="CDMY01000859">
    <property type="protein sequence ID" value="CEM35635.1"/>
    <property type="molecule type" value="Genomic_DNA"/>
</dbReference>
<dbReference type="PROSITE" id="PS01214">
    <property type="entry name" value="UPF0016"/>
    <property type="match status" value="1"/>
</dbReference>
<dbReference type="OMA" id="YMLEAIY"/>
<evidence type="ECO:0000256" key="1">
    <source>
        <dbReference type="ARBA" id="ARBA00004141"/>
    </source>
</evidence>
<dbReference type="PANTHER" id="PTHR12608:SF1">
    <property type="entry name" value="TRANSMEMBRANE PROTEIN 165"/>
    <property type="match status" value="1"/>
</dbReference>
<dbReference type="Pfam" id="PF01169">
    <property type="entry name" value="GDT1"/>
    <property type="match status" value="2"/>
</dbReference>
<dbReference type="GO" id="GO:0005384">
    <property type="term" value="F:manganese ion transmembrane transporter activity"/>
    <property type="evidence" value="ECO:0007669"/>
    <property type="project" value="TreeGrafter"/>
</dbReference>
<dbReference type="GO" id="GO:0016020">
    <property type="term" value="C:membrane"/>
    <property type="evidence" value="ECO:0007669"/>
    <property type="project" value="UniProtKB-SubCell"/>
</dbReference>
<feature type="region of interest" description="Disordered" evidence="6">
    <location>
        <begin position="56"/>
        <end position="76"/>
    </location>
</feature>
<evidence type="ECO:0000256" key="6">
    <source>
        <dbReference type="SAM" id="MobiDB-lite"/>
    </source>
</evidence>
<keyword evidence="5 7" id="KW-0472">Membrane</keyword>
<evidence type="ECO:0000256" key="5">
    <source>
        <dbReference type="ARBA" id="ARBA00023136"/>
    </source>
</evidence>
<evidence type="ECO:0000256" key="3">
    <source>
        <dbReference type="ARBA" id="ARBA00022692"/>
    </source>
</evidence>
<feature type="compositionally biased region" description="Polar residues" evidence="6">
    <location>
        <begin position="307"/>
        <end position="321"/>
    </location>
</feature>
<evidence type="ECO:0000313" key="10">
    <source>
        <dbReference type="Proteomes" id="UP000041254"/>
    </source>
</evidence>
<feature type="transmembrane region" description="Helical" evidence="7">
    <location>
        <begin position="167"/>
        <end position="187"/>
    </location>
</feature>
<feature type="compositionally biased region" description="Low complexity" evidence="6">
    <location>
        <begin position="247"/>
        <end position="271"/>
    </location>
</feature>
<dbReference type="InterPro" id="IPR001727">
    <property type="entry name" value="GDT1-like"/>
</dbReference>
<dbReference type="GO" id="GO:0005794">
    <property type="term" value="C:Golgi apparatus"/>
    <property type="evidence" value="ECO:0007669"/>
    <property type="project" value="TreeGrafter"/>
</dbReference>
<dbReference type="InterPro" id="IPR049555">
    <property type="entry name" value="GDT1-like_CS"/>
</dbReference>
<feature type="transmembrane region" description="Helical" evidence="7">
    <location>
        <begin position="125"/>
        <end position="146"/>
    </location>
</feature>
<dbReference type="PhylomeDB" id="A0A0G4GXC7"/>
<evidence type="ECO:0000256" key="8">
    <source>
        <dbReference type="SAM" id="SignalP"/>
    </source>
</evidence>
<keyword evidence="10" id="KW-1185">Reference proteome</keyword>
<feature type="transmembrane region" description="Helical" evidence="7">
    <location>
        <begin position="342"/>
        <end position="361"/>
    </location>
</feature>
<evidence type="ECO:0000256" key="7">
    <source>
        <dbReference type="SAM" id="Phobius"/>
    </source>
</evidence>
<feature type="transmembrane region" description="Helical" evidence="7">
    <location>
        <begin position="413"/>
        <end position="432"/>
    </location>
</feature>
<protein>
    <recommendedName>
        <fullName evidence="11">GDT1 family protein</fullName>
    </recommendedName>
</protein>
<gene>
    <name evidence="9" type="ORF">Vbra_883</name>
</gene>
<organism evidence="9 10">
    <name type="scientific">Vitrella brassicaformis (strain CCMP3155)</name>
    <dbReference type="NCBI Taxonomy" id="1169540"/>
    <lineage>
        <taxon>Eukaryota</taxon>
        <taxon>Sar</taxon>
        <taxon>Alveolata</taxon>
        <taxon>Colpodellida</taxon>
        <taxon>Vitrellaceae</taxon>
        <taxon>Vitrella</taxon>
    </lineage>
</organism>
<dbReference type="AlphaFoldDB" id="A0A0G4GXC7"/>
<dbReference type="VEuPathDB" id="CryptoDB:Vbra_883"/>
<comment type="similarity">
    <text evidence="2">Belongs to the GDT1 family.</text>
</comment>